<feature type="domain" description="SoxA A3" evidence="6">
    <location>
        <begin position="503"/>
        <end position="586"/>
    </location>
</feature>
<reference evidence="7 8" key="1">
    <citation type="journal article" date="2020" name="Microorganisms">
        <title>Osmotic Adaptation and Compatible Solute Biosynthesis of Phototrophic Bacteria as Revealed from Genome Analyses.</title>
        <authorList>
            <person name="Imhoff J.F."/>
            <person name="Rahn T."/>
            <person name="Kunzel S."/>
            <person name="Keller A."/>
            <person name="Neulinger S.C."/>
        </authorList>
    </citation>
    <scope>NUCLEOTIDE SEQUENCE [LARGE SCALE GENOMIC DNA]</scope>
    <source>
        <strain evidence="7 8">DSM 9895</strain>
    </source>
</reference>
<dbReference type="InterPro" id="IPR027266">
    <property type="entry name" value="TrmE/GcvT-like"/>
</dbReference>
<dbReference type="PIRSF" id="PIRSF037980">
    <property type="entry name" value="SoxA"/>
    <property type="match status" value="1"/>
</dbReference>
<dbReference type="EMBL" id="NRRL01000147">
    <property type="protein sequence ID" value="MBK1671126.1"/>
    <property type="molecule type" value="Genomic_DNA"/>
</dbReference>
<dbReference type="InterPro" id="IPR023753">
    <property type="entry name" value="FAD/NAD-binding_dom"/>
</dbReference>
<dbReference type="Pfam" id="PF01571">
    <property type="entry name" value="GCV_T"/>
    <property type="match status" value="1"/>
</dbReference>
<dbReference type="InterPro" id="IPR041854">
    <property type="entry name" value="BFD-like_2Fe2S-bd_dom_sf"/>
</dbReference>
<sequence length="985" mass="106816">MRDLSDTETAPRLTQGGRIDRSRPLTFTFDGRTLTGFAGDTLASALLANGIHLAGRSFKVHRPRGLVGHRENEPNALMRLGTGDRLTPNLPATLVELTDGLVAESQNRWPSLKYDLQAASGLLKPMFPAGFYYKTFMWPAAFWEKLYEPAIRRAAGLGRATTAPDPDRYERGFKHCDLLVVGAGPAGLTAALWAGRAGLHVILADQDSELGGSLLTERSTIDGEPASLWVDRVAGELARLDTVEVMPRTSVFGYYDHNILGAVERLPTAEHGARERYWRIEAGRVTLAAGALERPIPFPDNDRPGIMLASAVRAYLNRWAVRTGTRAVVFANNDDGFSTARDLSQAGIAVTLVDSRADAELPRALTGLEVTLHRGRTIVGSKGRHRVSAVTLDDGTRLPCDLVAVAGGWNPVVNLHSQTGARPRWDSIRDCFVPGQPRQNESSVGACAGRFTTAEAIQDGAHAAVEAIRALGKPVPELDLPVPEDPPAGRGEALWYVGGRDSHTFLDPQHDVTVADVKLAHREGYRSVEHMKRYTTLGMATDQGRFGNVNGMAVMAEARGLSVAEVGTTTFRPPYTPVSVGALAGRKRQRTFMPLRRSPLHDWAADRGAIFAEAGLWQRSRAFPQAGESLREAAFRETTQTRTHVGICDVSTLGKIDIQGPDAPELLNRVYTNGWKRLAVGRARYGLMLREDGHVMDDGTTSCLAEGHYHMTTTTGQAPKVMSHLEWCLQALWPELDVQVQSVTDQWAGLAVAGPNSRALLQRLLPGVDLSNAAFPFMGVGRYALAGGVPLRLFRISFSGELAYEVNVPADYGPALADKLLELGEDLGAIPYGLEALDVMRIEKGHVTAGELDGRTTAADLGMAGLMSSKKDFIGRVLAQRPGMADPSRPRLVGLQCADGDERIRAGSHLLPTGTQTTIDFDEGWVSSATWSPTFGRHIALGFLKNGGERMGEVVRAVDLVRGHDVQVEVVSPHFYDPEGTRQRG</sequence>
<evidence type="ECO:0000259" key="6">
    <source>
        <dbReference type="Pfam" id="PF17806"/>
    </source>
</evidence>
<feature type="domain" description="GCVT N-terminal" evidence="3">
    <location>
        <begin position="600"/>
        <end position="871"/>
    </location>
</feature>
<dbReference type="SUPFAM" id="SSF101790">
    <property type="entry name" value="Aminomethyltransferase beta-barrel domain"/>
    <property type="match status" value="1"/>
</dbReference>
<dbReference type="Pfam" id="PF07992">
    <property type="entry name" value="Pyr_redox_2"/>
    <property type="match status" value="1"/>
</dbReference>
<feature type="domain" description="FAD/NAD(P)-binding" evidence="4">
    <location>
        <begin position="177"/>
        <end position="420"/>
    </location>
</feature>
<dbReference type="InterPro" id="IPR006222">
    <property type="entry name" value="GCVT_N"/>
</dbReference>
<dbReference type="PRINTS" id="PR00469">
    <property type="entry name" value="PNDRDTASEII"/>
</dbReference>
<comment type="similarity">
    <text evidence="1">Belongs to the GcvT family.</text>
</comment>
<evidence type="ECO:0000313" key="8">
    <source>
        <dbReference type="Proteomes" id="UP001296873"/>
    </source>
</evidence>
<evidence type="ECO:0000259" key="3">
    <source>
        <dbReference type="Pfam" id="PF01571"/>
    </source>
</evidence>
<evidence type="ECO:0000259" key="4">
    <source>
        <dbReference type="Pfam" id="PF07992"/>
    </source>
</evidence>
<gene>
    <name evidence="7" type="ORF">CKO28_24280</name>
</gene>
<dbReference type="Gene3D" id="3.50.50.60">
    <property type="entry name" value="FAD/NAD(P)-binding domain"/>
    <property type="match status" value="2"/>
</dbReference>
<comment type="caution">
    <text evidence="7">The sequence shown here is derived from an EMBL/GenBank/DDBJ whole genome shotgun (WGS) entry which is preliminary data.</text>
</comment>
<dbReference type="PANTHER" id="PTHR43757">
    <property type="entry name" value="AMINOMETHYLTRANSFERASE"/>
    <property type="match status" value="1"/>
</dbReference>
<dbReference type="Pfam" id="PF08669">
    <property type="entry name" value="GCV_T_C"/>
    <property type="match status" value="1"/>
</dbReference>
<dbReference type="RefSeq" id="WP_200343639.1">
    <property type="nucleotide sequence ID" value="NZ_NRRL01000147.1"/>
</dbReference>
<dbReference type="PANTHER" id="PTHR43757:SF2">
    <property type="entry name" value="AMINOMETHYLTRANSFERASE, MITOCHONDRIAL"/>
    <property type="match status" value="1"/>
</dbReference>
<dbReference type="SUPFAM" id="SSF103025">
    <property type="entry name" value="Folate-binding domain"/>
    <property type="match status" value="1"/>
</dbReference>
<dbReference type="SUPFAM" id="SSF51905">
    <property type="entry name" value="FAD/NAD(P)-binding domain"/>
    <property type="match status" value="1"/>
</dbReference>
<keyword evidence="8" id="KW-1185">Reference proteome</keyword>
<proteinExistence type="inferred from homology"/>
<dbReference type="Gene3D" id="3.30.1360.120">
    <property type="entry name" value="Probable tRNA modification gtpase trme, domain 1"/>
    <property type="match status" value="1"/>
</dbReference>
<evidence type="ECO:0000256" key="2">
    <source>
        <dbReference type="ARBA" id="ARBA00023002"/>
    </source>
</evidence>
<dbReference type="InterPro" id="IPR028896">
    <property type="entry name" value="GcvT/YgfZ/DmdA"/>
</dbReference>
<dbReference type="Pfam" id="PF13510">
    <property type="entry name" value="Fer2_4"/>
    <property type="match status" value="1"/>
</dbReference>
<organism evidence="7 8">
    <name type="scientific">Rhodovibrio sodomensis</name>
    <dbReference type="NCBI Taxonomy" id="1088"/>
    <lineage>
        <taxon>Bacteria</taxon>
        <taxon>Pseudomonadati</taxon>
        <taxon>Pseudomonadota</taxon>
        <taxon>Alphaproteobacteria</taxon>
        <taxon>Rhodospirillales</taxon>
        <taxon>Rhodovibrionaceae</taxon>
        <taxon>Rhodovibrio</taxon>
    </lineage>
</organism>
<evidence type="ECO:0000256" key="1">
    <source>
        <dbReference type="ARBA" id="ARBA00008609"/>
    </source>
</evidence>
<dbReference type="InterPro" id="IPR036188">
    <property type="entry name" value="FAD/NAD-bd_sf"/>
</dbReference>
<keyword evidence="2" id="KW-0560">Oxidoreductase</keyword>
<dbReference type="InterPro" id="IPR042204">
    <property type="entry name" value="2Fe-2S-bd_N"/>
</dbReference>
<dbReference type="InterPro" id="IPR013977">
    <property type="entry name" value="GcvT_C"/>
</dbReference>
<dbReference type="Gene3D" id="3.10.20.440">
    <property type="entry name" value="2Fe-2S iron-sulphur cluster binding domain, sarcosine oxidase, alpha subunit, N-terminal domain"/>
    <property type="match status" value="1"/>
</dbReference>
<dbReference type="InterPro" id="IPR041117">
    <property type="entry name" value="SoxA_A3"/>
</dbReference>
<dbReference type="NCBIfam" id="TIGR01372">
    <property type="entry name" value="soxA"/>
    <property type="match status" value="1"/>
</dbReference>
<feature type="domain" description="Aminomethyltransferase C-terminal" evidence="5">
    <location>
        <begin position="891"/>
        <end position="977"/>
    </location>
</feature>
<protein>
    <submittedName>
        <fullName evidence="7">Sarcosine oxidase subunit alpha</fullName>
    </submittedName>
</protein>
<dbReference type="InterPro" id="IPR029043">
    <property type="entry name" value="GcvT/YgfZ_C"/>
</dbReference>
<dbReference type="InterPro" id="IPR006277">
    <property type="entry name" value="Sarcosine_oxidase_asu"/>
</dbReference>
<dbReference type="Gene3D" id="1.10.10.1100">
    <property type="entry name" value="BFD-like [2Fe-2S]-binding domain"/>
    <property type="match status" value="1"/>
</dbReference>
<dbReference type="Pfam" id="PF17806">
    <property type="entry name" value="SO_alpha_A3"/>
    <property type="match status" value="1"/>
</dbReference>
<dbReference type="Proteomes" id="UP001296873">
    <property type="component" value="Unassembled WGS sequence"/>
</dbReference>
<evidence type="ECO:0000313" key="7">
    <source>
        <dbReference type="EMBL" id="MBK1671126.1"/>
    </source>
</evidence>
<evidence type="ECO:0000259" key="5">
    <source>
        <dbReference type="Pfam" id="PF08669"/>
    </source>
</evidence>
<name>A0ABS1DM89_9PROT</name>
<accession>A0ABS1DM89</accession>
<dbReference type="PRINTS" id="PR00368">
    <property type="entry name" value="FADPNR"/>
</dbReference>